<comment type="caution">
    <text evidence="2">The sequence shown here is derived from an EMBL/GenBank/DDBJ whole genome shotgun (WGS) entry which is preliminary data.</text>
</comment>
<evidence type="ECO:0000313" key="3">
    <source>
        <dbReference type="Proteomes" id="UP000070449"/>
    </source>
</evidence>
<evidence type="ECO:0008006" key="4">
    <source>
        <dbReference type="Google" id="ProtNLM"/>
    </source>
</evidence>
<gene>
    <name evidence="2" type="ORF">UZ20_WS6002000507</name>
</gene>
<name>A0A136KJI5_9BACT</name>
<keyword evidence="1" id="KW-0812">Transmembrane</keyword>
<feature type="transmembrane region" description="Helical" evidence="1">
    <location>
        <begin position="414"/>
        <end position="439"/>
    </location>
</feature>
<proteinExistence type="predicted"/>
<feature type="transmembrane region" description="Helical" evidence="1">
    <location>
        <begin position="370"/>
        <end position="394"/>
    </location>
</feature>
<dbReference type="EMBL" id="JYPD01000017">
    <property type="protein sequence ID" value="KXK09458.1"/>
    <property type="molecule type" value="Genomic_DNA"/>
</dbReference>
<protein>
    <recommendedName>
        <fullName evidence="4">TrbL/VirB6 plasmid conjugal transfer protein</fullName>
    </recommendedName>
</protein>
<accession>A0A136KJI5</accession>
<feature type="transmembrane region" description="Helical" evidence="1">
    <location>
        <begin position="188"/>
        <end position="206"/>
    </location>
</feature>
<reference evidence="2 3" key="1">
    <citation type="submission" date="2015-02" db="EMBL/GenBank/DDBJ databases">
        <title>Improved understanding of the partial-nitritation anammox process through 23 genomes representing the majority of the microbial community.</title>
        <authorList>
            <person name="Speth D.R."/>
            <person name="In T Zandt M."/>
            <person name="Guerrero Cruz S."/>
            <person name="Jetten M.S."/>
            <person name="Dutilh B.E."/>
        </authorList>
    </citation>
    <scope>NUCLEOTIDE SEQUENCE [LARGE SCALE GENOMIC DNA]</scope>
    <source>
        <strain evidence="2">OLB21</strain>
    </source>
</reference>
<keyword evidence="1" id="KW-0472">Membrane</keyword>
<feature type="transmembrane region" description="Helical" evidence="1">
    <location>
        <begin position="337"/>
        <end position="358"/>
    </location>
</feature>
<dbReference type="Proteomes" id="UP000070449">
    <property type="component" value="Unassembled WGS sequence"/>
</dbReference>
<organism evidence="2 3">
    <name type="scientific">candidate division WS6 bacterium OLB21</name>
    <dbReference type="NCBI Taxonomy" id="1617427"/>
    <lineage>
        <taxon>Bacteria</taxon>
        <taxon>Candidatus Dojkabacteria</taxon>
    </lineage>
</organism>
<dbReference type="STRING" id="1617427.UZ20_WS6002000507"/>
<dbReference type="AlphaFoldDB" id="A0A136KJI5"/>
<feature type="transmembrane region" description="Helical" evidence="1">
    <location>
        <begin position="312"/>
        <end position="331"/>
    </location>
</feature>
<feature type="transmembrane region" description="Helical" evidence="1">
    <location>
        <begin position="158"/>
        <end position="176"/>
    </location>
</feature>
<keyword evidence="1" id="KW-1133">Transmembrane helix</keyword>
<evidence type="ECO:0000313" key="2">
    <source>
        <dbReference type="EMBL" id="KXK09458.1"/>
    </source>
</evidence>
<evidence type="ECO:0000256" key="1">
    <source>
        <dbReference type="SAM" id="Phobius"/>
    </source>
</evidence>
<sequence length="476" mass="51642">MHKLAHSLLKPLKGFRKVNPAWFLISLLTVVFLFTNAYRVEAATAYDNWAGATSLRPNALYGTLTALKVQIDCTDADGNFICQNEGATASAMGNVTGIIASMYESRPSSAIIWAQDQVNMIAGYDSILVQAQDTTYSPGIGFELMRPILGFWTWARNIAYSFFIIILIIVAFLILFRQQLGGQTMVTIANSLPSILVSLALVTFSYPLSAIFIDIITVGTNFTFSVMVGAEGSPGFEYFDQNQKSELQPDDPKTSIWGVWEATQWNTCVGSNADSCGVNRLIPDLPETNMSWIAESIRLLVPAGGEGNPTNILVSLLIAITALGAAFKLMLALLNNYIILTTFPIFSPFVFLTAAIPSGGGPISPVISNYFKMLLASALVFIAIYAILLFLIVLSVSFDQEFSGAGNAVWQPPLLGYSDAAVGGGLFKTITVFGIFLYLPSIPDLIKDNLGVAKGNVFFETMFRRTNESAKSLPVL</sequence>